<organism evidence="1 2">
    <name type="scientific">Medicago truncatula</name>
    <name type="common">Barrel medic</name>
    <name type="synonym">Medicago tribuloides</name>
    <dbReference type="NCBI Taxonomy" id="3880"/>
    <lineage>
        <taxon>Eukaryota</taxon>
        <taxon>Viridiplantae</taxon>
        <taxon>Streptophyta</taxon>
        <taxon>Embryophyta</taxon>
        <taxon>Tracheophyta</taxon>
        <taxon>Spermatophyta</taxon>
        <taxon>Magnoliopsida</taxon>
        <taxon>eudicotyledons</taxon>
        <taxon>Gunneridae</taxon>
        <taxon>Pentapetalae</taxon>
        <taxon>rosids</taxon>
        <taxon>fabids</taxon>
        <taxon>Fabales</taxon>
        <taxon>Fabaceae</taxon>
        <taxon>Papilionoideae</taxon>
        <taxon>50 kb inversion clade</taxon>
        <taxon>NPAAA clade</taxon>
        <taxon>Hologalegina</taxon>
        <taxon>IRL clade</taxon>
        <taxon>Trifolieae</taxon>
        <taxon>Medicago</taxon>
    </lineage>
</organism>
<dbReference type="Gramene" id="rna40309">
    <property type="protein sequence ID" value="RHN45885.1"/>
    <property type="gene ID" value="gene40309"/>
</dbReference>
<reference evidence="2" key="1">
    <citation type="journal article" date="2018" name="Nat. Plants">
        <title>Whole-genome landscape of Medicago truncatula symbiotic genes.</title>
        <authorList>
            <person name="Pecrix Y."/>
            <person name="Staton S.E."/>
            <person name="Sallet E."/>
            <person name="Lelandais-Briere C."/>
            <person name="Moreau S."/>
            <person name="Carrere S."/>
            <person name="Blein T."/>
            <person name="Jardinaud M.F."/>
            <person name="Latrasse D."/>
            <person name="Zouine M."/>
            <person name="Zahm M."/>
            <person name="Kreplak J."/>
            <person name="Mayjonade B."/>
            <person name="Satge C."/>
            <person name="Perez M."/>
            <person name="Cauet S."/>
            <person name="Marande W."/>
            <person name="Chantry-Darmon C."/>
            <person name="Lopez-Roques C."/>
            <person name="Bouchez O."/>
            <person name="Berard A."/>
            <person name="Debelle F."/>
            <person name="Munos S."/>
            <person name="Bendahmane A."/>
            <person name="Berges H."/>
            <person name="Niebel A."/>
            <person name="Buitink J."/>
            <person name="Frugier F."/>
            <person name="Benhamed M."/>
            <person name="Crespi M."/>
            <person name="Gouzy J."/>
            <person name="Gamas P."/>
        </authorList>
    </citation>
    <scope>NUCLEOTIDE SEQUENCE [LARGE SCALE GENOMIC DNA]</scope>
    <source>
        <strain evidence="2">cv. Jemalong A17</strain>
    </source>
</reference>
<sequence>MNVGLLPDMNNPNEKSFEFPLLFVVIFVPSVLCLVEHVYGRRQKNCYIRCYDRDNSQNNKIAYVDYGSLRSK</sequence>
<dbReference type="AlphaFoldDB" id="A0A396H422"/>
<gene>
    <name evidence="1" type="ORF">MtrunA17_Chr7g0236311</name>
</gene>
<dbReference type="EMBL" id="PSQE01000007">
    <property type="protein sequence ID" value="RHN45885.1"/>
    <property type="molecule type" value="Genomic_DNA"/>
</dbReference>
<protein>
    <submittedName>
        <fullName evidence="1">Uncharacterized protein</fullName>
    </submittedName>
</protein>
<dbReference type="Proteomes" id="UP000265566">
    <property type="component" value="Chromosome 7"/>
</dbReference>
<proteinExistence type="predicted"/>
<comment type="caution">
    <text evidence="1">The sequence shown here is derived from an EMBL/GenBank/DDBJ whole genome shotgun (WGS) entry which is preliminary data.</text>
</comment>
<name>A0A396H422_MEDTR</name>
<accession>A0A396H422</accession>
<evidence type="ECO:0000313" key="1">
    <source>
        <dbReference type="EMBL" id="RHN45885.1"/>
    </source>
</evidence>
<evidence type="ECO:0000313" key="2">
    <source>
        <dbReference type="Proteomes" id="UP000265566"/>
    </source>
</evidence>